<dbReference type="EMBL" id="JOMQ01000070">
    <property type="protein sequence ID" value="OUI99542.1"/>
    <property type="molecule type" value="Genomic_DNA"/>
</dbReference>
<dbReference type="RefSeq" id="WP_086652143.1">
    <property type="nucleotide sequence ID" value="NZ_JOMQ01000070.1"/>
</dbReference>
<dbReference type="Proteomes" id="UP000196086">
    <property type="component" value="Unassembled WGS sequence"/>
</dbReference>
<dbReference type="OrthoDB" id="8594834at2"/>
<evidence type="ECO:0000313" key="1">
    <source>
        <dbReference type="EMBL" id="OUI99542.1"/>
    </source>
</evidence>
<dbReference type="Pfam" id="PF26151">
    <property type="entry name" value="AcrIF11_ADP_ribosyl"/>
    <property type="match status" value="1"/>
</dbReference>
<accession>A0A1Z5YRM5</accession>
<sequence length="179" mass="20221">MELIHTSDEVIKKIHKDGTFDTFLFFSASKYLAGSVASRKHYTYKIEIEEEEILEASRMFYLHEPKEISDIISTVMSRYGVDEDTACNLLDESESIYDVESEAEDLAEAAWEMQTYTAKAARSLGYRGVQVTDEQGAAWMIDMFGREADLVRVPNSYRAYQEITAEEIAAALAIEDASA</sequence>
<protein>
    <submittedName>
        <fullName evidence="1">Uncharacterized protein</fullName>
    </submittedName>
</protein>
<gene>
    <name evidence="1" type="ORF">HK14_14195</name>
</gene>
<name>A0A1Z5YRM5_9PROT</name>
<comment type="caution">
    <text evidence="1">The sequence shown here is derived from an EMBL/GenBank/DDBJ whole genome shotgun (WGS) entry which is preliminary data.</text>
</comment>
<evidence type="ECO:0000313" key="2">
    <source>
        <dbReference type="Proteomes" id="UP000196086"/>
    </source>
</evidence>
<dbReference type="AlphaFoldDB" id="A0A1Z5YRM5"/>
<dbReference type="InterPro" id="IPR058829">
    <property type="entry name" value="AcrIF11-like"/>
</dbReference>
<proteinExistence type="predicted"/>
<reference evidence="1 2" key="1">
    <citation type="submission" date="2014-06" db="EMBL/GenBank/DDBJ databases">
        <authorList>
            <person name="Ju J."/>
            <person name="Zhang J."/>
        </authorList>
    </citation>
    <scope>NUCLEOTIDE SEQUENCE [LARGE SCALE GENOMIC DNA]</scope>
    <source>
        <strain evidence="1 2">DsW_47</strain>
    </source>
</reference>
<dbReference type="CDD" id="cd22580">
    <property type="entry name" value="AcrIF11"/>
    <property type="match status" value="1"/>
</dbReference>
<organism evidence="1 2">
    <name type="scientific">Acetobacter cibinongensis</name>
    <dbReference type="NCBI Taxonomy" id="146475"/>
    <lineage>
        <taxon>Bacteria</taxon>
        <taxon>Pseudomonadati</taxon>
        <taxon>Pseudomonadota</taxon>
        <taxon>Alphaproteobacteria</taxon>
        <taxon>Acetobacterales</taxon>
        <taxon>Acetobacteraceae</taxon>
        <taxon>Acetobacter</taxon>
    </lineage>
</organism>